<gene>
    <name evidence="2" type="ORF">Dcae01_00760</name>
</gene>
<dbReference type="EMBL" id="BAABQU010000007">
    <property type="protein sequence ID" value="GAA5439261.1"/>
    <property type="molecule type" value="Genomic_DNA"/>
</dbReference>
<sequence length="52" mass="5470">MKEGTGPQLIRQGAYTAVGTLLVYGVVVLTMRLIETRQPKKADCGCGCGGTK</sequence>
<proteinExistence type="predicted"/>
<name>A0ABP9UEU1_9DEIO</name>
<dbReference type="RefSeq" id="WP_172418076.1">
    <property type="nucleotide sequence ID" value="NZ_BAABQU010000007.1"/>
</dbReference>
<evidence type="ECO:0000256" key="1">
    <source>
        <dbReference type="SAM" id="Phobius"/>
    </source>
</evidence>
<reference evidence="2 3" key="1">
    <citation type="submission" date="2024-02" db="EMBL/GenBank/DDBJ databases">
        <title>Deinococcus caeni NBRC 101312.</title>
        <authorList>
            <person name="Ichikawa N."/>
            <person name="Katano-Makiyama Y."/>
            <person name="Hidaka K."/>
        </authorList>
    </citation>
    <scope>NUCLEOTIDE SEQUENCE [LARGE SCALE GENOMIC DNA]</scope>
    <source>
        <strain evidence="2 3">NBRC 101312</strain>
    </source>
</reference>
<keyword evidence="1" id="KW-1133">Transmembrane helix</keyword>
<protein>
    <recommendedName>
        <fullName evidence="4">FeoB-associated Cys-rich membrane protein</fullName>
    </recommendedName>
</protein>
<evidence type="ECO:0008006" key="4">
    <source>
        <dbReference type="Google" id="ProtNLM"/>
    </source>
</evidence>
<keyword evidence="1" id="KW-0812">Transmembrane</keyword>
<evidence type="ECO:0000313" key="3">
    <source>
        <dbReference type="Proteomes" id="UP001423409"/>
    </source>
</evidence>
<accession>A0ABP9UEU1</accession>
<evidence type="ECO:0000313" key="2">
    <source>
        <dbReference type="EMBL" id="GAA5439261.1"/>
    </source>
</evidence>
<comment type="caution">
    <text evidence="2">The sequence shown here is derived from an EMBL/GenBank/DDBJ whole genome shotgun (WGS) entry which is preliminary data.</text>
</comment>
<organism evidence="2 3">
    <name type="scientific">Deinococcus caeni</name>
    <dbReference type="NCBI Taxonomy" id="569127"/>
    <lineage>
        <taxon>Bacteria</taxon>
        <taxon>Thermotogati</taxon>
        <taxon>Deinococcota</taxon>
        <taxon>Deinococci</taxon>
        <taxon>Deinococcales</taxon>
        <taxon>Deinococcaceae</taxon>
        <taxon>Deinococcus</taxon>
    </lineage>
</organism>
<keyword evidence="1" id="KW-0472">Membrane</keyword>
<dbReference type="Proteomes" id="UP001423409">
    <property type="component" value="Unassembled WGS sequence"/>
</dbReference>
<keyword evidence="3" id="KW-1185">Reference proteome</keyword>
<feature type="transmembrane region" description="Helical" evidence="1">
    <location>
        <begin position="12"/>
        <end position="31"/>
    </location>
</feature>